<evidence type="ECO:0000313" key="11">
    <source>
        <dbReference type="Proteomes" id="UP000095280"/>
    </source>
</evidence>
<dbReference type="GO" id="GO:0061631">
    <property type="term" value="F:ubiquitin conjugating enzyme activity"/>
    <property type="evidence" value="ECO:0007669"/>
    <property type="project" value="UniProtKB-EC"/>
</dbReference>
<dbReference type="FunFam" id="3.10.110.10:FF:000101">
    <property type="entry name" value="Ubiquitin-conjugating enzyme E2 D2"/>
    <property type="match status" value="1"/>
</dbReference>
<organism evidence="11 12">
    <name type="scientific">Macrostomum lignano</name>
    <dbReference type="NCBI Taxonomy" id="282301"/>
    <lineage>
        <taxon>Eukaryota</taxon>
        <taxon>Metazoa</taxon>
        <taxon>Spiralia</taxon>
        <taxon>Lophotrochozoa</taxon>
        <taxon>Platyhelminthes</taxon>
        <taxon>Rhabditophora</taxon>
        <taxon>Macrostomorpha</taxon>
        <taxon>Macrostomida</taxon>
        <taxon>Macrostomidae</taxon>
        <taxon>Macrostomum</taxon>
    </lineage>
</organism>
<dbReference type="EC" id="2.3.2.23" evidence="3"/>
<dbReference type="SMART" id="SM00212">
    <property type="entry name" value="UBCc"/>
    <property type="match status" value="1"/>
</dbReference>
<keyword evidence="6" id="KW-0833">Ubl conjugation pathway</keyword>
<dbReference type="SUPFAM" id="SSF54495">
    <property type="entry name" value="UBC-like"/>
    <property type="match status" value="1"/>
</dbReference>
<evidence type="ECO:0000256" key="5">
    <source>
        <dbReference type="ARBA" id="ARBA00022741"/>
    </source>
</evidence>
<evidence type="ECO:0000256" key="3">
    <source>
        <dbReference type="ARBA" id="ARBA00012486"/>
    </source>
</evidence>
<dbReference type="InterPro" id="IPR023313">
    <property type="entry name" value="UBQ-conjugating_AS"/>
</dbReference>
<proteinExistence type="predicted"/>
<dbReference type="InterPro" id="IPR000608">
    <property type="entry name" value="UBC"/>
</dbReference>
<evidence type="ECO:0000256" key="1">
    <source>
        <dbReference type="ARBA" id="ARBA00000485"/>
    </source>
</evidence>
<evidence type="ECO:0000256" key="7">
    <source>
        <dbReference type="ARBA" id="ARBA00022840"/>
    </source>
</evidence>
<sequence length="676" mass="74588">HNWDSSFRAPMALKRINKELQDLGRDPPAQCSAGPVGDDLFHWQATIMGPSESPYHGGVFFLTIHFPTDYPFKPPKVAFSTRIYHPNINSNGSICLDILRSQWSPALTISKYLQPAVRPAQSRTNPLVAGDRRMLQQSDGRIGSRQQAAWGRRVDCAQAPDGMVKGTARDGQLTALRHLGSGPEWAIEPNKAELVWVWDLYTMETMDVEIVHDAVHSPKALFRANPSPSSARKPQKLLNHASAAPTRSRGTRSTLVTAVQIPVGPLAGSHLTELSPKANCRSAKRFACSFDCRHASQARIFNNREASQARIFTNPKLHKLESSQNDRSFTSSNSLQARIVNKPESSARIFHKLESFQARIFTNPKLHKARIFTSAEASQARIFTSCELSQTRIFTSSSRLKARMNLHTSSNLHKPKLHKARIFTNDLGATHIEAVNVAHSAELRSGDESDKRRKFRCSKDAQRLRFNVENGDLALPVNVADRVQFGPVHRVLALTRNGVGVSVWRGLNQRVLDVPPAHPVRSEQHQGLPAEIGQVNDLLVGDHLQLIEGGANRLLGSGAAPVLAPLAKENRPVQFTVSFLARSIALQAVRHSCSSGEGIKLAGVPGGAFHSRAWRERNPILPTPDTKKRYWPAHLPPVMIVLADHLQDVANAEPNASLGAGVQIVLVWAVVEHRLH</sequence>
<name>A0A1I8F1N3_9PLAT</name>
<feature type="domain" description="UBC core" evidence="10">
    <location>
        <begin position="11"/>
        <end position="168"/>
    </location>
</feature>
<dbReference type="Pfam" id="PF00179">
    <property type="entry name" value="UQ_con"/>
    <property type="match status" value="1"/>
</dbReference>
<evidence type="ECO:0000259" key="10">
    <source>
        <dbReference type="PROSITE" id="PS50127"/>
    </source>
</evidence>
<reference evidence="12" key="1">
    <citation type="submission" date="2016-11" db="UniProtKB">
        <authorList>
            <consortium name="WormBaseParasite"/>
        </authorList>
    </citation>
    <scope>IDENTIFICATION</scope>
</reference>
<evidence type="ECO:0000256" key="9">
    <source>
        <dbReference type="SAM" id="MobiDB-lite"/>
    </source>
</evidence>
<dbReference type="PROSITE" id="PS50127">
    <property type="entry name" value="UBC_2"/>
    <property type="match status" value="1"/>
</dbReference>
<keyword evidence="5" id="KW-0547">Nucleotide-binding</keyword>
<dbReference type="Gene3D" id="3.10.110.10">
    <property type="entry name" value="Ubiquitin Conjugating Enzyme"/>
    <property type="match status" value="1"/>
</dbReference>
<dbReference type="Proteomes" id="UP000095280">
    <property type="component" value="Unplaced"/>
</dbReference>
<feature type="region of interest" description="Disordered" evidence="9">
    <location>
        <begin position="223"/>
        <end position="252"/>
    </location>
</feature>
<evidence type="ECO:0000313" key="12">
    <source>
        <dbReference type="WBParaSite" id="maker-unitig_12369-snap-gene-0.2-mRNA-1"/>
    </source>
</evidence>
<dbReference type="GO" id="GO:0005524">
    <property type="term" value="F:ATP binding"/>
    <property type="evidence" value="ECO:0007669"/>
    <property type="project" value="UniProtKB-KW"/>
</dbReference>
<comment type="pathway">
    <text evidence="2">Protein modification; protein ubiquitination.</text>
</comment>
<evidence type="ECO:0000256" key="4">
    <source>
        <dbReference type="ARBA" id="ARBA00022679"/>
    </source>
</evidence>
<keyword evidence="7" id="KW-0067">ATP-binding</keyword>
<evidence type="ECO:0000256" key="2">
    <source>
        <dbReference type="ARBA" id="ARBA00004906"/>
    </source>
</evidence>
<keyword evidence="4" id="KW-0808">Transferase</keyword>
<dbReference type="InterPro" id="IPR016135">
    <property type="entry name" value="UBQ-conjugating_enzyme/RWD"/>
</dbReference>
<dbReference type="PANTHER" id="PTHR24068">
    <property type="entry name" value="UBIQUITIN-CONJUGATING ENZYME E2"/>
    <property type="match status" value="1"/>
</dbReference>
<feature type="active site" description="Glycyl thioester intermediate" evidence="8">
    <location>
        <position position="95"/>
    </location>
</feature>
<dbReference type="PROSITE" id="PS00183">
    <property type="entry name" value="UBC_1"/>
    <property type="match status" value="1"/>
</dbReference>
<evidence type="ECO:0000256" key="6">
    <source>
        <dbReference type="ARBA" id="ARBA00022786"/>
    </source>
</evidence>
<protein>
    <recommendedName>
        <fullName evidence="3">E2 ubiquitin-conjugating enzyme</fullName>
        <ecNumber evidence="3">2.3.2.23</ecNumber>
    </recommendedName>
</protein>
<comment type="catalytic activity">
    <reaction evidence="1">
        <text>S-ubiquitinyl-[E1 ubiquitin-activating enzyme]-L-cysteine + [E2 ubiquitin-conjugating enzyme]-L-cysteine = [E1 ubiquitin-activating enzyme]-L-cysteine + S-ubiquitinyl-[E2 ubiquitin-conjugating enzyme]-L-cysteine.</text>
        <dbReference type="EC" id="2.3.2.23"/>
    </reaction>
</comment>
<dbReference type="AlphaFoldDB" id="A0A1I8F1N3"/>
<evidence type="ECO:0000256" key="8">
    <source>
        <dbReference type="PROSITE-ProRule" id="PRU10133"/>
    </source>
</evidence>
<accession>A0A1I8F1N3</accession>
<dbReference type="WBParaSite" id="maker-unitig_12369-snap-gene-0.2-mRNA-1">
    <property type="protein sequence ID" value="maker-unitig_12369-snap-gene-0.2-mRNA-1"/>
    <property type="gene ID" value="maker-unitig_12369-snap-gene-0.2"/>
</dbReference>
<keyword evidence="11" id="KW-1185">Reference proteome</keyword>